<evidence type="ECO:0000313" key="2">
    <source>
        <dbReference type="Proteomes" id="UP000217999"/>
    </source>
</evidence>
<proteinExistence type="predicted"/>
<organism evidence="1 2">
    <name type="scientific">Vandammella animalimorsus</name>
    <dbReference type="NCBI Taxonomy" id="2029117"/>
    <lineage>
        <taxon>Bacteria</taxon>
        <taxon>Pseudomonadati</taxon>
        <taxon>Pseudomonadota</taxon>
        <taxon>Betaproteobacteria</taxon>
        <taxon>Burkholderiales</taxon>
        <taxon>Comamonadaceae</taxon>
        <taxon>Vandammella</taxon>
    </lineage>
</organism>
<dbReference type="Proteomes" id="UP000217999">
    <property type="component" value="Unassembled WGS sequence"/>
</dbReference>
<sequence length="1146" mass="120372">MPSVQRYLSGHNNAARSAALSASSVRASQAIERVRAQRTGGGRVRLSGAYSGHAAAQVEIELRAAGGVPRASQPQFAGVGNGQLSVLGVDAAAPLQALTLTLVDLGVPTEHAQLALREVQIRARAPGAAGNQIRITVQPQLHRAATDWALLADWPAGSALQQGAQWDWGGLPLSAQGQLDERSGRIQVGHDPQVYRPYRVYKDGAWQFGITPAPERPLPAGAPVWRVTGGYVVTVTDGQAVETYGDTAAGQAALVTLYELLSALAGSALVEVAGVVAAERALGGQAALDVPLRTQAWLHGLSGKVDLKDVSVPPAAPTQQLTVRCINADVVGRERWSVQGAVSGALPVAVTGQRYQSAAADFLIPATPPAAVGSGEVGFVYTPTGRSDDEGLPSVCLRPLRLGANARPLTVTFRYSKRPPAECSCSDMPAPRLSPACLGIGEDMDIEDVEFMSRIKAVYAWREAFIRGNTGVQLAGMTPGTPEIPGTPGTPPVTRWRFTVQYGGNVMQGGSTTWQSARAVSQQLYDDESEARTALDAAKNAGPLPAGTALGPITRGGVALDLQSISGGFSFSKVDGPLPVDIHASGAGSVVTGGTPGTPTIPAQPGKAVPLSYRAYVIDLDWMESAIPILVGCLSRVYDKPAARQAWDALWEEVKTDLGHLQAARNDLETAAHAHARYLDRYKSTVDNILLSVGILPKSEASSTDAGSCWTDHGGTHWWVDTEGNYLPAFTGHAYISAKRDADGKVYSTKEFGFGLLVACAERLKEGDQITVRIHSVDGHRPYQVGDEAVISTVAAGPAWLAGGVDGTDAQTWRVAGSVSGALPDYIVPTDGAAAPVYHQAGARLQMALGGIPFALGDTFSLAIEAGQWRWRRDAGAWSALADIPASGQAPLADGLQVHFDSGAAPSFADGDAYVFAVHQPWAVGHVRDAHESAWGWAGAAATLEIDLGAPTPVAALALARYHLPAGAQVRVAIDGAAPQLLDTSGPVAVLLLPAPVQASRLLISISGAEGGHIGWLWAGLPLATDHHASQCQRVRRWAVGRGSGINPASLYAGAGDGWRLAWSPSDAAASRLLQADLQRLLPLLDWAQQQDEPLILVPHHRHPQDASLVRLGADALEITDQHAWQPDDAQHRLLSATLDLEPVFA</sequence>
<name>A0A2A2A6W8_9BURK</name>
<reference evidence="1 2" key="1">
    <citation type="submission" date="2017-08" db="EMBL/GenBank/DDBJ databases">
        <title>WGS of Clinical strains of the CDC Group NO-1 linked to zoonotic infections in humans.</title>
        <authorList>
            <person name="Bernier A.-M."/>
            <person name="Bernard K."/>
        </authorList>
    </citation>
    <scope>NUCLEOTIDE SEQUENCE [LARGE SCALE GENOMIC DNA]</scope>
    <source>
        <strain evidence="1 2">NML03-0146</strain>
    </source>
</reference>
<evidence type="ECO:0000313" key="1">
    <source>
        <dbReference type="EMBL" id="PAT33512.1"/>
    </source>
</evidence>
<dbReference type="AlphaFoldDB" id="A0A2A2A6W8"/>
<gene>
    <name evidence="1" type="ORF">CK620_12575</name>
</gene>
<dbReference type="RefSeq" id="WP_095550595.1">
    <property type="nucleotide sequence ID" value="NZ_NSJF01000008.1"/>
</dbReference>
<protein>
    <submittedName>
        <fullName evidence="1">Uncharacterized protein</fullName>
    </submittedName>
</protein>
<comment type="caution">
    <text evidence="1">The sequence shown here is derived from an EMBL/GenBank/DDBJ whole genome shotgun (WGS) entry which is preliminary data.</text>
</comment>
<accession>A0A2A2A6W8</accession>
<dbReference type="EMBL" id="NSJF01000008">
    <property type="protein sequence ID" value="PAT33512.1"/>
    <property type="molecule type" value="Genomic_DNA"/>
</dbReference>